<feature type="region of interest" description="Disordered" evidence="1">
    <location>
        <begin position="1"/>
        <end position="52"/>
    </location>
</feature>
<protein>
    <submittedName>
        <fullName evidence="2">YpzG family protein</fullName>
    </submittedName>
</protein>
<dbReference type="AlphaFoldDB" id="A0A366XR03"/>
<name>A0A366XR03_9BACI</name>
<gene>
    <name evidence="2" type="ORF">DS031_18125</name>
</gene>
<evidence type="ECO:0000313" key="2">
    <source>
        <dbReference type="EMBL" id="RBW68136.1"/>
    </source>
</evidence>
<keyword evidence="3" id="KW-1185">Reference proteome</keyword>
<dbReference type="Proteomes" id="UP000253314">
    <property type="component" value="Unassembled WGS sequence"/>
</dbReference>
<dbReference type="OrthoDB" id="2691863at2"/>
<comment type="caution">
    <text evidence="2">The sequence shown here is derived from an EMBL/GenBank/DDBJ whole genome shotgun (WGS) entry which is preliminary data.</text>
</comment>
<proteinExistence type="predicted"/>
<evidence type="ECO:0000313" key="3">
    <source>
        <dbReference type="Proteomes" id="UP000253314"/>
    </source>
</evidence>
<accession>A0A366XR03</accession>
<evidence type="ECO:0000256" key="1">
    <source>
        <dbReference type="SAM" id="MobiDB-lite"/>
    </source>
</evidence>
<reference evidence="2 3" key="1">
    <citation type="submission" date="2018-07" db="EMBL/GenBank/DDBJ databases">
        <title>Lottiidibacillus patelloidae gen. nov., sp. nov., isolated from the intestinal tract of a marine limpet and the reclassification of B. taeanensis BH030017T, B. algicola KMM 3737T and B. hwajinpoensis SW-72T as genus Lottiidibacillus.</title>
        <authorList>
            <person name="Liu R."/>
            <person name="Huang Z."/>
        </authorList>
    </citation>
    <scope>NUCLEOTIDE SEQUENCE [LARGE SCALE GENOMIC DNA]</scope>
    <source>
        <strain evidence="2 3">BH030017</strain>
    </source>
</reference>
<dbReference type="EMBL" id="QOCW01000024">
    <property type="protein sequence ID" value="RBW68136.1"/>
    <property type="molecule type" value="Genomic_DNA"/>
</dbReference>
<sequence>MLSRNNAGSLNHYRDPFQSPRANSKHAHKQVNGETQRALNTQILEVQTRKRS</sequence>
<dbReference type="InterPro" id="IPR025413">
    <property type="entry name" value="YpzG-like"/>
</dbReference>
<organism evidence="2 3">
    <name type="scientific">Bacillus taeanensis</name>
    <dbReference type="NCBI Taxonomy" id="273032"/>
    <lineage>
        <taxon>Bacteria</taxon>
        <taxon>Bacillati</taxon>
        <taxon>Bacillota</taxon>
        <taxon>Bacilli</taxon>
        <taxon>Bacillales</taxon>
        <taxon>Bacillaceae</taxon>
        <taxon>Bacillus</taxon>
    </lineage>
</organism>
<feature type="compositionally biased region" description="Polar residues" evidence="1">
    <location>
        <begin position="32"/>
        <end position="45"/>
    </location>
</feature>
<dbReference type="Pfam" id="PF14139">
    <property type="entry name" value="YpzG"/>
    <property type="match status" value="1"/>
</dbReference>